<comment type="caution">
    <text evidence="1">The sequence shown here is derived from an EMBL/GenBank/DDBJ whole genome shotgun (WGS) entry which is preliminary data.</text>
</comment>
<protein>
    <submittedName>
        <fullName evidence="1">Uncharacterized protein</fullName>
    </submittedName>
</protein>
<proteinExistence type="predicted"/>
<dbReference type="EMBL" id="BKCJ010427627">
    <property type="protein sequence ID" value="GFA45821.1"/>
    <property type="molecule type" value="Genomic_DNA"/>
</dbReference>
<feature type="non-terminal residue" evidence="1">
    <location>
        <position position="107"/>
    </location>
</feature>
<reference evidence="1" key="1">
    <citation type="journal article" date="2019" name="Sci. Rep.">
        <title>Draft genome of Tanacetum cinerariifolium, the natural source of mosquito coil.</title>
        <authorList>
            <person name="Yamashiro T."/>
            <person name="Shiraishi A."/>
            <person name="Satake H."/>
            <person name="Nakayama K."/>
        </authorList>
    </citation>
    <scope>NUCLEOTIDE SEQUENCE</scope>
</reference>
<evidence type="ECO:0000313" key="1">
    <source>
        <dbReference type="EMBL" id="GFA45821.1"/>
    </source>
</evidence>
<sequence>MKRNATKTKRWHVADRKKAIIDCLFEYLKNPFGELSMYTTRLLLKMLVAFTIIKTKNEEMVDGNAAGTKVATAQFNWTLNDVQVTDIIKRTKSKQNRAQNRKRGKAK</sequence>
<name>A0A699JNB6_TANCI</name>
<dbReference type="AlphaFoldDB" id="A0A699JNB6"/>
<accession>A0A699JNB6</accession>
<organism evidence="1">
    <name type="scientific">Tanacetum cinerariifolium</name>
    <name type="common">Dalmatian daisy</name>
    <name type="synonym">Chrysanthemum cinerariifolium</name>
    <dbReference type="NCBI Taxonomy" id="118510"/>
    <lineage>
        <taxon>Eukaryota</taxon>
        <taxon>Viridiplantae</taxon>
        <taxon>Streptophyta</taxon>
        <taxon>Embryophyta</taxon>
        <taxon>Tracheophyta</taxon>
        <taxon>Spermatophyta</taxon>
        <taxon>Magnoliopsida</taxon>
        <taxon>eudicotyledons</taxon>
        <taxon>Gunneridae</taxon>
        <taxon>Pentapetalae</taxon>
        <taxon>asterids</taxon>
        <taxon>campanulids</taxon>
        <taxon>Asterales</taxon>
        <taxon>Asteraceae</taxon>
        <taxon>Asteroideae</taxon>
        <taxon>Anthemideae</taxon>
        <taxon>Anthemidinae</taxon>
        <taxon>Tanacetum</taxon>
    </lineage>
</organism>
<gene>
    <name evidence="1" type="ORF">Tci_617793</name>
</gene>